<sequence>MASRETTSLLAWINSYGDILGELHDGAAVTDISELADGVILSGILHKVDPDAFPSPQINKDDNSFTSRLQSLTKLQASLTSLLPNLPPLNLSLLASATPSNAAGAEHEVVQLVKHALIAAVKGAGGPSVVQGIGQLGEQVGAGLMLAITPVMSKLDNGTGEDARDESMVDNSLLVDRSSDEDYYALLATHTALTQEKKTVETAYQQLLDDMRSLRAEHDDTIAELASLREEASMHESSASRAEITGRAEESLRNELARVRDELQKSEDNLAESEAVNERHNNAIRDMQRKIDDLSTKAAEASKMRDQLEENKHAVAKLQKTENVIEKYKQKLEESANLRRQFKSLEDQNAKLVDINASLEANAKHLNAGKTLAETYKTQLMELEGKHAQRNKEHHQVSYELEQLRLSYAALEEEKTKASEHIDLLEEKVKEMEADKTHADPDQTLSNETQEKSNEDLELALNSTSTTDLKLQVRRLMNELQTLKSDKGGDPNRVVVLENVLADTQRMKERYESDWMGELTQKLDLQRKMDEIRRGMDEGANDGPEVAIALRQRLNESTDELDRIKKSFAELQSVHNGVADELTKAKSDLTLVSKDQIDILNSLRQSVDAEKSEMNKENRDLKETVRKMELHEKETLEKMNGLLIERMDGPAGALQRGMTDSDKTYMSQLMGDLQKPSNKEEELLERVHRAESQVQTLNLTIEDMKKRHLKRRQEMFLNHKKVSSAIDTLGDKTADKQSWLGLQRANVSVAILRRNWSDASTQAQRLFRTNTQMKISVPVTIVSVAAVALTLTFTLPLASALPVAQASEPSAVISQIQHHGGYLARRGDGTYYHKKDDDDSVKKHHSGKKDDDDDDVKKHGGGGKKDHDDEDVKKSRGGKYDDDEKKKYGGGGGKKDHDDDKKKYDDGKKDHDTGKKDHDDKDKKYTPQPSKQNNDSEKKEGDGDGKKHHGYDDGKKDDGKKGDGKKDDDKDTKKHHGGGGGKKDDDDDEKKHDTHNKYSYNGKKHD</sequence>
<dbReference type="InterPro" id="IPR008636">
    <property type="entry name" value="Hook_C"/>
</dbReference>
<evidence type="ECO:0000256" key="6">
    <source>
        <dbReference type="SAM" id="MobiDB-lite"/>
    </source>
</evidence>
<feature type="coiled-coil region" evidence="5">
    <location>
        <begin position="547"/>
        <end position="574"/>
    </location>
</feature>
<feature type="compositionally biased region" description="Basic and acidic residues" evidence="6">
    <location>
        <begin position="981"/>
        <end position="996"/>
    </location>
</feature>
<dbReference type="GO" id="GO:0005815">
    <property type="term" value="C:microtubule organizing center"/>
    <property type="evidence" value="ECO:0007669"/>
    <property type="project" value="TreeGrafter"/>
</dbReference>
<feature type="coiled-coil region" evidence="5">
    <location>
        <begin position="466"/>
        <end position="514"/>
    </location>
</feature>
<feature type="region of interest" description="Disordered" evidence="6">
    <location>
        <begin position="264"/>
        <end position="286"/>
    </location>
</feature>
<proteinExistence type="inferred from homology"/>
<evidence type="ECO:0000313" key="8">
    <source>
        <dbReference type="EMBL" id="TIA92531.1"/>
    </source>
</evidence>
<organism evidence="8 9">
    <name type="scientific">Wallemia hederae</name>
    <dbReference type="NCBI Taxonomy" id="1540922"/>
    <lineage>
        <taxon>Eukaryota</taxon>
        <taxon>Fungi</taxon>
        <taxon>Dikarya</taxon>
        <taxon>Basidiomycota</taxon>
        <taxon>Wallemiomycotina</taxon>
        <taxon>Wallemiomycetes</taxon>
        <taxon>Wallemiales</taxon>
        <taxon>Wallemiaceae</taxon>
        <taxon>Wallemia</taxon>
    </lineage>
</organism>
<dbReference type="Gene3D" id="1.10.418.10">
    <property type="entry name" value="Calponin-like domain"/>
    <property type="match status" value="1"/>
</dbReference>
<reference evidence="8 9" key="1">
    <citation type="submission" date="2019-03" db="EMBL/GenBank/DDBJ databases">
        <title>Sequencing 23 genomes of Wallemia ichthyophaga.</title>
        <authorList>
            <person name="Gostincar C."/>
        </authorList>
    </citation>
    <scope>NUCLEOTIDE SEQUENCE [LARGE SCALE GENOMIC DNA]</scope>
    <source>
        <strain evidence="8 9">EXF-5753</strain>
    </source>
</reference>
<dbReference type="GO" id="GO:0005737">
    <property type="term" value="C:cytoplasm"/>
    <property type="evidence" value="ECO:0007669"/>
    <property type="project" value="TreeGrafter"/>
</dbReference>
<comment type="subcellular location">
    <subcellularLocation>
        <location evidence="1">Cytoplasm</location>
        <location evidence="1">Cytoskeleton</location>
    </subcellularLocation>
</comment>
<evidence type="ECO:0000256" key="5">
    <source>
        <dbReference type="SAM" id="Coils"/>
    </source>
</evidence>
<dbReference type="SUPFAM" id="SSF116907">
    <property type="entry name" value="Hook domain"/>
    <property type="match status" value="1"/>
</dbReference>
<evidence type="ECO:0000256" key="1">
    <source>
        <dbReference type="ARBA" id="ARBA00004245"/>
    </source>
</evidence>
<feature type="compositionally biased region" description="Basic and acidic residues" evidence="6">
    <location>
        <begin position="276"/>
        <end position="286"/>
    </location>
</feature>
<feature type="compositionally biased region" description="Basic and acidic residues" evidence="6">
    <location>
        <begin position="855"/>
        <end position="925"/>
    </location>
</feature>
<dbReference type="EMBL" id="SPNW01000006">
    <property type="protein sequence ID" value="TIA92531.1"/>
    <property type="molecule type" value="Genomic_DNA"/>
</dbReference>
<dbReference type="OrthoDB" id="49395at2759"/>
<evidence type="ECO:0000256" key="4">
    <source>
        <dbReference type="ARBA" id="ARBA00023212"/>
    </source>
</evidence>
<accession>A0A4T0FVC7</accession>
<dbReference type="CDD" id="cd22211">
    <property type="entry name" value="HkD_SF"/>
    <property type="match status" value="1"/>
</dbReference>
<keyword evidence="3" id="KW-0493">Microtubule</keyword>
<evidence type="ECO:0000256" key="2">
    <source>
        <dbReference type="ARBA" id="ARBA00006946"/>
    </source>
</evidence>
<evidence type="ECO:0000256" key="3">
    <source>
        <dbReference type="ARBA" id="ARBA00022701"/>
    </source>
</evidence>
<keyword evidence="4" id="KW-0963">Cytoplasm</keyword>
<dbReference type="PROSITE" id="PS50021">
    <property type="entry name" value="CH"/>
    <property type="match status" value="1"/>
</dbReference>
<feature type="domain" description="Calponin-homology (CH)" evidence="7">
    <location>
        <begin position="3"/>
        <end position="117"/>
    </location>
</feature>
<comment type="caution">
    <text evidence="8">The sequence shown here is derived from an EMBL/GenBank/DDBJ whole genome shotgun (WGS) entry which is preliminary data.</text>
</comment>
<dbReference type="AlphaFoldDB" id="A0A4T0FVC7"/>
<feature type="compositionally biased region" description="Basic and acidic residues" evidence="6">
    <location>
        <begin position="934"/>
        <end position="972"/>
    </location>
</feature>
<feature type="region of interest" description="Disordered" evidence="6">
    <location>
        <begin position="824"/>
        <end position="1006"/>
    </location>
</feature>
<protein>
    <recommendedName>
        <fullName evidence="7">Calponin-homology (CH) domain-containing protein</fullName>
    </recommendedName>
</protein>
<dbReference type="PANTHER" id="PTHR18947:SF28">
    <property type="entry name" value="GIRDIN, ISOFORM A"/>
    <property type="match status" value="1"/>
</dbReference>
<keyword evidence="9" id="KW-1185">Reference proteome</keyword>
<dbReference type="GO" id="GO:0031122">
    <property type="term" value="P:cytoplasmic microtubule organization"/>
    <property type="evidence" value="ECO:0007669"/>
    <property type="project" value="InterPro"/>
</dbReference>
<dbReference type="PANTHER" id="PTHR18947">
    <property type="entry name" value="HOOK PROTEINS"/>
    <property type="match status" value="1"/>
</dbReference>
<evidence type="ECO:0000259" key="7">
    <source>
        <dbReference type="PROSITE" id="PS50021"/>
    </source>
</evidence>
<feature type="compositionally biased region" description="Basic and acidic residues" evidence="6">
    <location>
        <begin position="825"/>
        <end position="841"/>
    </location>
</feature>
<gene>
    <name evidence="8" type="ORF">E3P99_00563</name>
</gene>
<comment type="similarity">
    <text evidence="2">Belongs to the hook family.</text>
</comment>
<dbReference type="GO" id="GO:0005874">
    <property type="term" value="C:microtubule"/>
    <property type="evidence" value="ECO:0007669"/>
    <property type="project" value="UniProtKB-KW"/>
</dbReference>
<evidence type="ECO:0000313" key="9">
    <source>
        <dbReference type="Proteomes" id="UP000310189"/>
    </source>
</evidence>
<dbReference type="InterPro" id="IPR001715">
    <property type="entry name" value="CH_dom"/>
</dbReference>
<dbReference type="InterPro" id="IPR036872">
    <property type="entry name" value="CH_dom_sf"/>
</dbReference>
<keyword evidence="4" id="KW-0206">Cytoskeleton</keyword>
<name>A0A4T0FVC7_9BASI</name>
<dbReference type="Proteomes" id="UP000310189">
    <property type="component" value="Unassembled WGS sequence"/>
</dbReference>
<dbReference type="GO" id="GO:0030705">
    <property type="term" value="P:cytoskeleton-dependent intracellular transport"/>
    <property type="evidence" value="ECO:0007669"/>
    <property type="project" value="TreeGrafter"/>
</dbReference>
<feature type="coiled-coil region" evidence="5">
    <location>
        <begin position="600"/>
        <end position="634"/>
    </location>
</feature>
<feature type="coiled-coil region" evidence="5">
    <location>
        <begin position="680"/>
        <end position="707"/>
    </location>
</feature>
<dbReference type="GO" id="GO:0008017">
    <property type="term" value="F:microtubule binding"/>
    <property type="evidence" value="ECO:0007669"/>
    <property type="project" value="InterPro"/>
</dbReference>
<dbReference type="Pfam" id="PF05622">
    <property type="entry name" value="HOOK"/>
    <property type="match status" value="1"/>
</dbReference>
<dbReference type="GO" id="GO:0051959">
    <property type="term" value="F:dynein light intermediate chain binding"/>
    <property type="evidence" value="ECO:0007669"/>
    <property type="project" value="TreeGrafter"/>
</dbReference>
<feature type="region of interest" description="Disordered" evidence="6">
    <location>
        <begin position="433"/>
        <end position="454"/>
    </location>
</feature>
<keyword evidence="5" id="KW-0175">Coiled coil</keyword>